<evidence type="ECO:0000313" key="2">
    <source>
        <dbReference type="Proteomes" id="UP000186559"/>
    </source>
</evidence>
<evidence type="ECO:0000313" key="1">
    <source>
        <dbReference type="EMBL" id="APX21287.1"/>
    </source>
</evidence>
<keyword evidence="2" id="KW-1185">Reference proteome</keyword>
<dbReference type="EMBL" id="CP014796">
    <property type="protein sequence ID" value="APX21287.1"/>
    <property type="molecule type" value="Genomic_DNA"/>
</dbReference>
<dbReference type="RefSeq" id="WP_157895858.1">
    <property type="nucleotide sequence ID" value="NZ_BMEW01000002.1"/>
</dbReference>
<reference evidence="1 2" key="1">
    <citation type="submission" date="2016-03" db="EMBL/GenBank/DDBJ databases">
        <title>Deep-sea bacteria in the southern Pacific.</title>
        <authorList>
            <person name="Tang K."/>
        </authorList>
    </citation>
    <scope>NUCLEOTIDE SEQUENCE [LARGE SCALE GENOMIC DNA]</scope>
    <source>
        <strain evidence="1 2">JLT2016</strain>
    </source>
</reference>
<proteinExistence type="predicted"/>
<organism evidence="1 2">
    <name type="scientific">Salipiger profundus</name>
    <dbReference type="NCBI Taxonomy" id="1229727"/>
    <lineage>
        <taxon>Bacteria</taxon>
        <taxon>Pseudomonadati</taxon>
        <taxon>Pseudomonadota</taxon>
        <taxon>Alphaproteobacteria</taxon>
        <taxon>Rhodobacterales</taxon>
        <taxon>Roseobacteraceae</taxon>
        <taxon>Salipiger</taxon>
    </lineage>
</organism>
<dbReference type="STRING" id="1229727.Ga0080559_TMP491"/>
<gene>
    <name evidence="1" type="ORF">Ga0080559_TMP491</name>
</gene>
<accession>A0A1U7CZF6</accession>
<protein>
    <submittedName>
        <fullName evidence="1">Uncharacterized protein</fullName>
    </submittedName>
</protein>
<dbReference type="KEGG" id="tpro:Ga0080559_TMP491"/>
<dbReference type="Proteomes" id="UP000186559">
    <property type="component" value="Chromosome"/>
</dbReference>
<name>A0A1U7CZF6_9RHOB</name>
<sequence>MSLWDRLCIHACYHPWNPIWLILNDDWIGDVLGSFGETYPGWKELR</sequence>
<dbReference type="AlphaFoldDB" id="A0A1U7CZF6"/>